<evidence type="ECO:0000313" key="1">
    <source>
        <dbReference type="EMBL" id="SVC42402.1"/>
    </source>
</evidence>
<organism evidence="1">
    <name type="scientific">marine metagenome</name>
    <dbReference type="NCBI Taxonomy" id="408172"/>
    <lineage>
        <taxon>unclassified sequences</taxon>
        <taxon>metagenomes</taxon>
        <taxon>ecological metagenomes</taxon>
    </lineage>
</organism>
<dbReference type="AlphaFoldDB" id="A0A382M4W9"/>
<reference evidence="1" key="1">
    <citation type="submission" date="2018-05" db="EMBL/GenBank/DDBJ databases">
        <authorList>
            <person name="Lanie J.A."/>
            <person name="Ng W.-L."/>
            <person name="Kazmierczak K.M."/>
            <person name="Andrzejewski T.M."/>
            <person name="Davidsen T.M."/>
            <person name="Wayne K.J."/>
            <person name="Tettelin H."/>
            <person name="Glass J.I."/>
            <person name="Rusch D."/>
            <person name="Podicherti R."/>
            <person name="Tsui H.-C.T."/>
            <person name="Winkler M.E."/>
        </authorList>
    </citation>
    <scope>NUCLEOTIDE SEQUENCE</scope>
</reference>
<accession>A0A382M4W9</accession>
<gene>
    <name evidence="1" type="ORF">METZ01_LOCUS295256</name>
</gene>
<proteinExistence type="predicted"/>
<name>A0A382M4W9_9ZZZZ</name>
<sequence length="200" mass="22964">MTETEISELRQAVLKLWEGSEYLILRDGLQEKILTLKRELAENSFYSLGGIPSFETIKQNAWLAFLEGHAENGFWCNEDSRDTLDKSKETAVIALDTYLETLENVNLDSGKGKSFSPKIQWEGSIRQLIYLFREMSKIGLIPDVNLPSMISNHFCKKDRTEINRDNLSKQIYQLDTLQDGRPKDEDAQAIDDILNTLQED</sequence>
<protein>
    <submittedName>
        <fullName evidence="1">Uncharacterized protein</fullName>
    </submittedName>
</protein>
<dbReference type="EMBL" id="UINC01090447">
    <property type="protein sequence ID" value="SVC42402.1"/>
    <property type="molecule type" value="Genomic_DNA"/>
</dbReference>